<feature type="binding site" evidence="10">
    <location>
        <begin position="41"/>
        <end position="45"/>
    </location>
    <ligand>
        <name>4-amino-2-methyl-5-(diphosphooxymethyl)pyrimidine</name>
        <dbReference type="ChEBI" id="CHEBI:57841"/>
    </ligand>
</feature>
<evidence type="ECO:0000259" key="13">
    <source>
        <dbReference type="Pfam" id="PF02581"/>
    </source>
</evidence>
<dbReference type="InterPro" id="IPR013785">
    <property type="entry name" value="Aldolase_TIM"/>
</dbReference>
<dbReference type="KEGG" id="cun:Cul210932_1498"/>
<name>A0ABD7MR85_CORUL</name>
<comment type="pathway">
    <text evidence="2 10 12">Cofactor biosynthesis; thiamine diphosphate biosynthesis; thiamine phosphate from 4-amino-2-methyl-5-diphosphomethylpyrimidine and 4-methyl-5-(2-phosphoethyl)-thiazole: step 1/1.</text>
</comment>
<keyword evidence="5 10" id="KW-0460">Magnesium</keyword>
<dbReference type="AlphaFoldDB" id="A0ABD7MR85"/>
<evidence type="ECO:0000256" key="5">
    <source>
        <dbReference type="ARBA" id="ARBA00022842"/>
    </source>
</evidence>
<gene>
    <name evidence="10 15" type="primary">thiE</name>
    <name evidence="14" type="ORF">CULCOIPH005_18610</name>
    <name evidence="15" type="ORF">NCTC7908_00468</name>
</gene>
<dbReference type="CDD" id="cd00564">
    <property type="entry name" value="TMP_TenI"/>
    <property type="match status" value="1"/>
</dbReference>
<dbReference type="KEGG" id="cuq:Cul210931_1385"/>
<proteinExistence type="inferred from homology"/>
<dbReference type="Pfam" id="PF02581">
    <property type="entry name" value="TMP-TENI"/>
    <property type="match status" value="1"/>
</dbReference>
<evidence type="ECO:0000256" key="12">
    <source>
        <dbReference type="RuleBase" id="RU004253"/>
    </source>
</evidence>
<dbReference type="NCBIfam" id="NF000740">
    <property type="entry name" value="PRK00043.3-4"/>
    <property type="match status" value="1"/>
</dbReference>
<dbReference type="GO" id="GO:0000287">
    <property type="term" value="F:magnesium ion binding"/>
    <property type="evidence" value="ECO:0007669"/>
    <property type="project" value="UniProtKB-UniRule"/>
</dbReference>
<organism evidence="15 16">
    <name type="scientific">Corynebacterium ulcerans</name>
    <dbReference type="NCBI Taxonomy" id="65058"/>
    <lineage>
        <taxon>Bacteria</taxon>
        <taxon>Bacillati</taxon>
        <taxon>Actinomycetota</taxon>
        <taxon>Actinomycetes</taxon>
        <taxon>Mycobacteriales</taxon>
        <taxon>Corynebacteriaceae</taxon>
        <taxon>Corynebacterium</taxon>
    </lineage>
</organism>
<feature type="domain" description="Thiamine phosphate synthase/TenI" evidence="13">
    <location>
        <begin position="12"/>
        <end position="200"/>
    </location>
</feature>
<evidence type="ECO:0000256" key="4">
    <source>
        <dbReference type="ARBA" id="ARBA00022723"/>
    </source>
</evidence>
<dbReference type="NCBIfam" id="TIGR00693">
    <property type="entry name" value="thiE"/>
    <property type="match status" value="1"/>
</dbReference>
<protein>
    <recommendedName>
        <fullName evidence="10">Thiamine-phosphate synthase</fullName>
        <shortName evidence="10">TP synthase</shortName>
        <shortName evidence="10">TPS</shortName>
        <ecNumber evidence="10">2.5.1.3</ecNumber>
    </recommendedName>
    <alternativeName>
        <fullName evidence="10">Thiamine-phosphate pyrophosphorylase</fullName>
        <shortName evidence="10">TMP pyrophosphorylase</shortName>
        <shortName evidence="10">TMP-PPase</shortName>
    </alternativeName>
</protein>
<reference evidence="14 17" key="2">
    <citation type="submission" date="2021-11" db="EMBL/GenBank/DDBJ databases">
        <title>Whole genome sequences of diphtheriae toxin producing Corynebacterium ulcerans isolates from cats in Osaka, Japan.</title>
        <authorList>
            <person name="Umeda K."/>
            <person name="Hirai Y."/>
        </authorList>
    </citation>
    <scope>NUCLEOTIDE SEQUENCE [LARGE SCALE GENOMIC DNA]</scope>
    <source>
        <strain evidence="14 17">12109B-1</strain>
    </source>
</reference>
<dbReference type="GO" id="GO:0009229">
    <property type="term" value="P:thiamine diphosphate biosynthetic process"/>
    <property type="evidence" value="ECO:0007669"/>
    <property type="project" value="UniProtKB-UniRule"/>
</dbReference>
<evidence type="ECO:0000313" key="17">
    <source>
        <dbReference type="Proteomes" id="UP001205910"/>
    </source>
</evidence>
<sequence length="232" mass="24470">MRKTTPPVDLRCYFVTGHSPDPRHIVHIAVAAAAGGAGIIQIRSKPISARDLYKLSSEVACAVATINPFTRVLIDDRLDVAIALRSQNIPIAGVHVGQDDLSPHICRKLLGPEAIIGLTTGSLELVEKANTQAEYIDYIGCGPFRETPTKDSGRAPLGLDSYAELVARSAVPLVAIGGITLNDAAPLAAQGVSGLAVVRGFMEAADPTDFASKVLREFDRGASQWAKDSSCA</sequence>
<comment type="catalytic activity">
    <reaction evidence="7 10 11">
        <text>4-methyl-5-(2-phosphooxyethyl)-thiazole + 4-amino-2-methyl-5-(diphosphooxymethyl)pyrimidine + H(+) = thiamine phosphate + diphosphate</text>
        <dbReference type="Rhea" id="RHEA:22328"/>
        <dbReference type="ChEBI" id="CHEBI:15378"/>
        <dbReference type="ChEBI" id="CHEBI:33019"/>
        <dbReference type="ChEBI" id="CHEBI:37575"/>
        <dbReference type="ChEBI" id="CHEBI:57841"/>
        <dbReference type="ChEBI" id="CHEBI:58296"/>
        <dbReference type="EC" id="2.5.1.3"/>
    </reaction>
</comment>
<evidence type="ECO:0000313" key="14">
    <source>
        <dbReference type="EMBL" id="GJJ43672.1"/>
    </source>
</evidence>
<evidence type="ECO:0000256" key="8">
    <source>
        <dbReference type="ARBA" id="ARBA00047851"/>
    </source>
</evidence>
<evidence type="ECO:0000256" key="9">
    <source>
        <dbReference type="ARBA" id="ARBA00047883"/>
    </source>
</evidence>
<dbReference type="GO" id="GO:0009228">
    <property type="term" value="P:thiamine biosynthetic process"/>
    <property type="evidence" value="ECO:0007669"/>
    <property type="project" value="UniProtKB-KW"/>
</dbReference>
<evidence type="ECO:0000256" key="10">
    <source>
        <dbReference type="HAMAP-Rule" id="MF_00097"/>
    </source>
</evidence>
<comment type="similarity">
    <text evidence="10 11">Belongs to the thiamine-phosphate synthase family.</text>
</comment>
<comment type="function">
    <text evidence="1 10">Condenses 4-methyl-5-(beta-hydroxyethyl)thiazole monophosphate (THZ-P) and 2-methyl-4-amino-5-hydroxymethyl pyrimidine pyrophosphate (HMP-PP) to form thiamine monophosphate (TMP).</text>
</comment>
<dbReference type="SUPFAM" id="SSF51391">
    <property type="entry name" value="Thiamin phosphate synthase"/>
    <property type="match status" value="1"/>
</dbReference>
<dbReference type="Proteomes" id="UP001205910">
    <property type="component" value="Unassembled WGS sequence"/>
</dbReference>
<accession>A0ABD7MR85</accession>
<feature type="binding site" evidence="10">
    <location>
        <position position="178"/>
    </location>
    <ligand>
        <name>2-[(2R,5Z)-2-carboxy-4-methylthiazol-5(2H)-ylidene]ethyl phosphate</name>
        <dbReference type="ChEBI" id="CHEBI:62899"/>
    </ligand>
</feature>
<evidence type="ECO:0000256" key="3">
    <source>
        <dbReference type="ARBA" id="ARBA00022679"/>
    </source>
</evidence>
<keyword evidence="6 10" id="KW-0784">Thiamine biosynthesis</keyword>
<dbReference type="PANTHER" id="PTHR20857">
    <property type="entry name" value="THIAMINE-PHOSPHATE PYROPHOSPHORYLASE"/>
    <property type="match status" value="1"/>
</dbReference>
<feature type="binding site" evidence="10">
    <location>
        <position position="76"/>
    </location>
    <ligand>
        <name>Mg(2+)</name>
        <dbReference type="ChEBI" id="CHEBI:18420"/>
    </ligand>
</feature>
<dbReference type="InterPro" id="IPR022998">
    <property type="entry name" value="ThiamineP_synth_TenI"/>
</dbReference>
<comment type="catalytic activity">
    <reaction evidence="8 10 11">
        <text>2-(2-carboxy-4-methylthiazol-5-yl)ethyl phosphate + 4-amino-2-methyl-5-(diphosphooxymethyl)pyrimidine + 2 H(+) = thiamine phosphate + CO2 + diphosphate</text>
        <dbReference type="Rhea" id="RHEA:47848"/>
        <dbReference type="ChEBI" id="CHEBI:15378"/>
        <dbReference type="ChEBI" id="CHEBI:16526"/>
        <dbReference type="ChEBI" id="CHEBI:33019"/>
        <dbReference type="ChEBI" id="CHEBI:37575"/>
        <dbReference type="ChEBI" id="CHEBI:57841"/>
        <dbReference type="ChEBI" id="CHEBI:62890"/>
        <dbReference type="EC" id="2.5.1.3"/>
    </reaction>
</comment>
<feature type="binding site" evidence="10">
    <location>
        <position position="119"/>
    </location>
    <ligand>
        <name>4-amino-2-methyl-5-(diphosphooxymethyl)pyrimidine</name>
        <dbReference type="ChEBI" id="CHEBI:57841"/>
    </ligand>
</feature>
<keyword evidence="4 10" id="KW-0479">Metal-binding</keyword>
<evidence type="ECO:0000256" key="11">
    <source>
        <dbReference type="RuleBase" id="RU003826"/>
    </source>
</evidence>
<dbReference type="Gene3D" id="3.20.20.70">
    <property type="entry name" value="Aldolase class I"/>
    <property type="match status" value="1"/>
</dbReference>
<evidence type="ECO:0000256" key="6">
    <source>
        <dbReference type="ARBA" id="ARBA00022977"/>
    </source>
</evidence>
<dbReference type="HAMAP" id="MF_00097">
    <property type="entry name" value="TMP_synthase"/>
    <property type="match status" value="1"/>
</dbReference>
<feature type="binding site" evidence="10">
    <location>
        <position position="150"/>
    </location>
    <ligand>
        <name>4-amino-2-methyl-5-(diphosphooxymethyl)pyrimidine</name>
        <dbReference type="ChEBI" id="CHEBI:57841"/>
    </ligand>
</feature>
<comment type="catalytic activity">
    <reaction evidence="9 10 11">
        <text>2-[(2R,5Z)-2-carboxy-4-methylthiazol-5(2H)-ylidene]ethyl phosphate + 4-amino-2-methyl-5-(diphosphooxymethyl)pyrimidine + 2 H(+) = thiamine phosphate + CO2 + diphosphate</text>
        <dbReference type="Rhea" id="RHEA:47844"/>
        <dbReference type="ChEBI" id="CHEBI:15378"/>
        <dbReference type="ChEBI" id="CHEBI:16526"/>
        <dbReference type="ChEBI" id="CHEBI:33019"/>
        <dbReference type="ChEBI" id="CHEBI:37575"/>
        <dbReference type="ChEBI" id="CHEBI:57841"/>
        <dbReference type="ChEBI" id="CHEBI:62899"/>
        <dbReference type="EC" id="2.5.1.3"/>
    </reaction>
</comment>
<dbReference type="InterPro" id="IPR036206">
    <property type="entry name" value="ThiamineP_synth_sf"/>
</dbReference>
<dbReference type="GO" id="GO:0004789">
    <property type="term" value="F:thiamine-phosphate diphosphorylase activity"/>
    <property type="evidence" value="ECO:0007669"/>
    <property type="project" value="UniProtKB-UniRule"/>
</dbReference>
<feature type="binding site" evidence="10">
    <location>
        <position position="75"/>
    </location>
    <ligand>
        <name>4-amino-2-methyl-5-(diphosphooxymethyl)pyrimidine</name>
        <dbReference type="ChEBI" id="CHEBI:57841"/>
    </ligand>
</feature>
<dbReference type="KEGG" id="cuz:Cul05146_1467"/>
<dbReference type="PANTHER" id="PTHR20857:SF15">
    <property type="entry name" value="THIAMINE-PHOSPHATE SYNTHASE"/>
    <property type="match status" value="1"/>
</dbReference>
<evidence type="ECO:0000313" key="16">
    <source>
        <dbReference type="Proteomes" id="UP000248741"/>
    </source>
</evidence>
<dbReference type="Proteomes" id="UP000248741">
    <property type="component" value="Chromosome 1"/>
</dbReference>
<feature type="binding site" evidence="10">
    <location>
        <position position="100"/>
    </location>
    <ligand>
        <name>Mg(2+)</name>
        <dbReference type="ChEBI" id="CHEBI:18420"/>
    </ligand>
</feature>
<dbReference type="RefSeq" id="WP_014836545.1">
    <property type="nucleotide sequence ID" value="NZ_AP019662.1"/>
</dbReference>
<dbReference type="EC" id="2.5.1.3" evidence="10"/>
<evidence type="ECO:0000256" key="1">
    <source>
        <dbReference type="ARBA" id="ARBA00003814"/>
    </source>
</evidence>
<comment type="caution">
    <text evidence="10">Lacks conserved residue(s) required for the propagation of feature annotation.</text>
</comment>
<evidence type="ECO:0000256" key="2">
    <source>
        <dbReference type="ARBA" id="ARBA00005165"/>
    </source>
</evidence>
<dbReference type="EMBL" id="LS483400">
    <property type="protein sequence ID" value="SQG50288.1"/>
    <property type="molecule type" value="Genomic_DNA"/>
</dbReference>
<dbReference type="EMBL" id="BQFK01000005">
    <property type="protein sequence ID" value="GJJ43672.1"/>
    <property type="molecule type" value="Genomic_DNA"/>
</dbReference>
<evidence type="ECO:0000313" key="15">
    <source>
        <dbReference type="EMBL" id="SQG50288.1"/>
    </source>
</evidence>
<feature type="binding site" evidence="10">
    <location>
        <begin position="147"/>
        <end position="149"/>
    </location>
    <ligand>
        <name>2-[(2R,5Z)-2-carboxy-4-methylthiazol-5(2H)-ylidene]ethyl phosphate</name>
        <dbReference type="ChEBI" id="CHEBI:62899"/>
    </ligand>
</feature>
<keyword evidence="3 10" id="KW-0808">Transferase</keyword>
<evidence type="ECO:0000256" key="7">
    <source>
        <dbReference type="ARBA" id="ARBA00047334"/>
    </source>
</evidence>
<comment type="cofactor">
    <cofactor evidence="10">
        <name>Mg(2+)</name>
        <dbReference type="ChEBI" id="CHEBI:18420"/>
    </cofactor>
    <text evidence="10">Binds 1 Mg(2+) ion per subunit.</text>
</comment>
<reference evidence="15 16" key="1">
    <citation type="submission" date="2018-06" db="EMBL/GenBank/DDBJ databases">
        <authorList>
            <consortium name="Pathogen Informatics"/>
            <person name="Doyle S."/>
        </authorList>
    </citation>
    <scope>NUCLEOTIDE SEQUENCE [LARGE SCALE GENOMIC DNA]</scope>
    <source>
        <strain evidence="15 16">NCTC7908</strain>
    </source>
</reference>
<dbReference type="InterPro" id="IPR034291">
    <property type="entry name" value="TMP_synthase"/>
</dbReference>